<dbReference type="SMART" id="SM00220">
    <property type="entry name" value="S_TKc"/>
    <property type="match status" value="1"/>
</dbReference>
<evidence type="ECO:0000259" key="7">
    <source>
        <dbReference type="PROSITE" id="PS50011"/>
    </source>
</evidence>
<dbReference type="PANTHER" id="PTHR43289:SF34">
    <property type="entry name" value="SERINE_THREONINE-PROTEIN KINASE YBDM-RELATED"/>
    <property type="match status" value="1"/>
</dbReference>
<dbReference type="Gene3D" id="1.10.510.10">
    <property type="entry name" value="Transferase(Phosphotransferase) domain 1"/>
    <property type="match status" value="1"/>
</dbReference>
<evidence type="ECO:0000256" key="3">
    <source>
        <dbReference type="ARBA" id="ARBA00022777"/>
    </source>
</evidence>
<organism evidence="8 9">
    <name type="scientific">Streptosporangium pseudovulgare</name>
    <dbReference type="NCBI Taxonomy" id="35765"/>
    <lineage>
        <taxon>Bacteria</taxon>
        <taxon>Bacillati</taxon>
        <taxon>Actinomycetota</taxon>
        <taxon>Actinomycetes</taxon>
        <taxon>Streptosporangiales</taxon>
        <taxon>Streptosporangiaceae</taxon>
        <taxon>Streptosporangium</taxon>
    </lineage>
</organism>
<feature type="binding site" evidence="5">
    <location>
        <position position="43"/>
    </location>
    <ligand>
        <name>ATP</name>
        <dbReference type="ChEBI" id="CHEBI:30616"/>
    </ligand>
</feature>
<feature type="domain" description="Protein kinase" evidence="7">
    <location>
        <begin position="15"/>
        <end position="268"/>
    </location>
</feature>
<dbReference type="EMBL" id="BMQJ01000007">
    <property type="protein sequence ID" value="GGQ00552.1"/>
    <property type="molecule type" value="Genomic_DNA"/>
</dbReference>
<evidence type="ECO:0000256" key="5">
    <source>
        <dbReference type="PROSITE-ProRule" id="PRU10141"/>
    </source>
</evidence>
<dbReference type="InterPro" id="IPR011009">
    <property type="entry name" value="Kinase-like_dom_sf"/>
</dbReference>
<comment type="caution">
    <text evidence="8">The sequence shown here is derived from an EMBL/GenBank/DDBJ whole genome shotgun (WGS) entry which is preliminary data.</text>
</comment>
<dbReference type="InterPro" id="IPR008271">
    <property type="entry name" value="Ser/Thr_kinase_AS"/>
</dbReference>
<gene>
    <name evidence="8" type="ORF">GCM10010140_33310</name>
</gene>
<reference evidence="9" key="1">
    <citation type="journal article" date="2019" name="Int. J. Syst. Evol. Microbiol.">
        <title>The Global Catalogue of Microorganisms (GCM) 10K type strain sequencing project: providing services to taxonomists for standard genome sequencing and annotation.</title>
        <authorList>
            <consortium name="The Broad Institute Genomics Platform"/>
            <consortium name="The Broad Institute Genome Sequencing Center for Infectious Disease"/>
            <person name="Wu L."/>
            <person name="Ma J."/>
        </authorList>
    </citation>
    <scope>NUCLEOTIDE SEQUENCE [LARGE SCALE GENOMIC DNA]</scope>
    <source>
        <strain evidence="9">JCM 3115</strain>
    </source>
</reference>
<dbReference type="RefSeq" id="WP_189247376.1">
    <property type="nucleotide sequence ID" value="NZ_BMQJ01000007.1"/>
</dbReference>
<evidence type="ECO:0000256" key="6">
    <source>
        <dbReference type="SAM" id="MobiDB-lite"/>
    </source>
</evidence>
<sequence>MLPLLSGDPREIGPYRLVGRLGAGGMGVVYAGVDDVGRRVAVKLVHEPLSVDLEFRRRFSREISVLDGVEGVCLARVLGSDPGTERPWLATEYIPGPTIEQHVRAEGPLSGDALYGLAAGVAEALVAMHAAGVVHRDLKPSNVILAPGGPRLIDFGIAKVLDGSTMTHTGTLVGSPGWISPEEYGEGSAGTPADVYGWALLVFFAVTGEPPYGTGRPEVLAYRVREETPDTGAVPADLRGLVERALAKDPAERPAAAEVLAGVTDAWRDRADDLAEPEADATVMIQRTWVLSPGETTEWPEPPAPPTAPALKATPAVPAVRALPAGEPAAGARGRSGPSWVHAYIATAAAVTLVAVTAIIAAAATSSPPEPFQERSSDPSAVPKALAQSAAPTRPAPVAISATPVRTGETSTGATEKTRTVPRSGGEAVSFRGIAMTLPKGWRLLRVRKDLACIESPNARGSSGPWEFACRPDAMVLKTGAGPGSWPGNGIDDPHFGWVVGSPMPCLADGSVWRDPNGSYDDAIGEFGLYDGVYADGSSLRRSSLARMADGRKAAYREWVIPCMANGQYVQKVWYLPKSKVALFVLSARPEDGKGYRRVIASVNLAGYRYAAPL</sequence>
<evidence type="ECO:0000313" key="9">
    <source>
        <dbReference type="Proteomes" id="UP000611554"/>
    </source>
</evidence>
<protein>
    <recommendedName>
        <fullName evidence="7">Protein kinase domain-containing protein</fullName>
    </recommendedName>
</protein>
<dbReference type="PANTHER" id="PTHR43289">
    <property type="entry name" value="MITOGEN-ACTIVATED PROTEIN KINASE KINASE KINASE 20-RELATED"/>
    <property type="match status" value="1"/>
</dbReference>
<dbReference type="PROSITE" id="PS00107">
    <property type="entry name" value="PROTEIN_KINASE_ATP"/>
    <property type="match status" value="1"/>
</dbReference>
<dbReference type="InterPro" id="IPR017441">
    <property type="entry name" value="Protein_kinase_ATP_BS"/>
</dbReference>
<dbReference type="InterPro" id="IPR000719">
    <property type="entry name" value="Prot_kinase_dom"/>
</dbReference>
<dbReference type="PROSITE" id="PS50011">
    <property type="entry name" value="PROTEIN_KINASE_DOM"/>
    <property type="match status" value="1"/>
</dbReference>
<dbReference type="SUPFAM" id="SSF56112">
    <property type="entry name" value="Protein kinase-like (PK-like)"/>
    <property type="match status" value="1"/>
</dbReference>
<dbReference type="Gene3D" id="3.30.200.20">
    <property type="entry name" value="Phosphorylase Kinase, domain 1"/>
    <property type="match status" value="1"/>
</dbReference>
<evidence type="ECO:0000256" key="1">
    <source>
        <dbReference type="ARBA" id="ARBA00022679"/>
    </source>
</evidence>
<evidence type="ECO:0000313" key="8">
    <source>
        <dbReference type="EMBL" id="GGQ00552.1"/>
    </source>
</evidence>
<dbReference type="CDD" id="cd14014">
    <property type="entry name" value="STKc_PknB_like"/>
    <property type="match status" value="1"/>
</dbReference>
<keyword evidence="9" id="KW-1185">Reference proteome</keyword>
<name>A0ABQ2QZA2_9ACTN</name>
<proteinExistence type="predicted"/>
<dbReference type="PROSITE" id="PS00108">
    <property type="entry name" value="PROTEIN_KINASE_ST"/>
    <property type="match status" value="1"/>
</dbReference>
<keyword evidence="2 5" id="KW-0547">Nucleotide-binding</keyword>
<evidence type="ECO:0000256" key="2">
    <source>
        <dbReference type="ARBA" id="ARBA00022741"/>
    </source>
</evidence>
<keyword evidence="3" id="KW-0418">Kinase</keyword>
<evidence type="ECO:0000256" key="4">
    <source>
        <dbReference type="ARBA" id="ARBA00022840"/>
    </source>
</evidence>
<keyword evidence="1" id="KW-0808">Transferase</keyword>
<feature type="region of interest" description="Disordered" evidence="6">
    <location>
        <begin position="366"/>
        <end position="425"/>
    </location>
</feature>
<keyword evidence="4 5" id="KW-0067">ATP-binding</keyword>
<dbReference type="Proteomes" id="UP000611554">
    <property type="component" value="Unassembled WGS sequence"/>
</dbReference>
<dbReference type="Pfam" id="PF00069">
    <property type="entry name" value="Pkinase"/>
    <property type="match status" value="1"/>
</dbReference>
<accession>A0ABQ2QZA2</accession>